<name>A0A521ETG2_9ACTN</name>
<evidence type="ECO:0000313" key="3">
    <source>
        <dbReference type="Proteomes" id="UP000317484"/>
    </source>
</evidence>
<organism evidence="2 3">
    <name type="scientific">Geodermatophilus aquaeductus</name>
    <dbReference type="NCBI Taxonomy" id="1564161"/>
    <lineage>
        <taxon>Bacteria</taxon>
        <taxon>Bacillati</taxon>
        <taxon>Actinomycetota</taxon>
        <taxon>Actinomycetes</taxon>
        <taxon>Geodermatophilales</taxon>
        <taxon>Geodermatophilaceae</taxon>
        <taxon>Geodermatophilus</taxon>
    </lineage>
</organism>
<accession>A0A521ETG2</accession>
<reference evidence="2 3" key="1">
    <citation type="submission" date="2017-05" db="EMBL/GenBank/DDBJ databases">
        <authorList>
            <person name="Varghese N."/>
            <person name="Submissions S."/>
        </authorList>
    </citation>
    <scope>NUCLEOTIDE SEQUENCE [LARGE SCALE GENOMIC DNA]</scope>
    <source>
        <strain evidence="2 3">DSM 46834</strain>
    </source>
</reference>
<dbReference type="EMBL" id="FXTJ01000006">
    <property type="protein sequence ID" value="SMO87205.1"/>
    <property type="molecule type" value="Genomic_DNA"/>
</dbReference>
<dbReference type="SUPFAM" id="SSF109854">
    <property type="entry name" value="DinB/YfiT-like putative metalloenzymes"/>
    <property type="match status" value="1"/>
</dbReference>
<dbReference type="RefSeq" id="WP_142459379.1">
    <property type="nucleotide sequence ID" value="NZ_FXTJ01000006.1"/>
</dbReference>
<dbReference type="Proteomes" id="UP000317484">
    <property type="component" value="Unassembled WGS sequence"/>
</dbReference>
<dbReference type="Gene3D" id="1.20.120.450">
    <property type="entry name" value="dinb family like domain"/>
    <property type="match status" value="1"/>
</dbReference>
<dbReference type="NCBIfam" id="TIGR03083">
    <property type="entry name" value="maleylpyruvate isomerase family mycothiol-dependent enzyme"/>
    <property type="match status" value="1"/>
</dbReference>
<dbReference type="InterPro" id="IPR034660">
    <property type="entry name" value="DinB/YfiT-like"/>
</dbReference>
<dbReference type="Pfam" id="PF11716">
    <property type="entry name" value="MDMPI_N"/>
    <property type="match status" value="1"/>
</dbReference>
<evidence type="ECO:0000313" key="2">
    <source>
        <dbReference type="EMBL" id="SMO87205.1"/>
    </source>
</evidence>
<feature type="domain" description="Mycothiol-dependent maleylpyruvate isomerase metal-binding" evidence="1">
    <location>
        <begin position="12"/>
        <end position="51"/>
    </location>
</feature>
<proteinExistence type="predicted"/>
<evidence type="ECO:0000259" key="1">
    <source>
        <dbReference type="Pfam" id="PF11716"/>
    </source>
</evidence>
<keyword evidence="3" id="KW-1185">Reference proteome</keyword>
<dbReference type="AlphaFoldDB" id="A0A521ETG2"/>
<sequence>MTTTQRTTAQRWRHLADEFGRRVDGVPAGRWDDPAPCEGWVARDVVRHVVEWMPPLYLGAVGLEVPEIPSVDDDPAGAWRAADAAITALLDDPVLAASPTSTRAGDMTLEALVAMTGLMDLLVHAWDLARATGQDEDVDAEEASAFLAGIEPWDAALRSSGHYGPRVPVPDDADGMTRLLAFTGRRP</sequence>
<dbReference type="InterPro" id="IPR017520">
    <property type="entry name" value="CHP03086"/>
</dbReference>
<dbReference type="NCBIfam" id="TIGR03086">
    <property type="entry name" value="TIGR03086 family metal-binding protein"/>
    <property type="match status" value="1"/>
</dbReference>
<dbReference type="GO" id="GO:0046872">
    <property type="term" value="F:metal ion binding"/>
    <property type="evidence" value="ECO:0007669"/>
    <property type="project" value="InterPro"/>
</dbReference>
<gene>
    <name evidence="2" type="ORF">SAMN06273567_1068</name>
</gene>
<protein>
    <submittedName>
        <fullName evidence="2">TIGR03086 family protein</fullName>
    </submittedName>
</protein>
<dbReference type="InterPro" id="IPR024344">
    <property type="entry name" value="MDMPI_metal-binding"/>
</dbReference>
<dbReference type="InterPro" id="IPR017517">
    <property type="entry name" value="Maleyloyr_isom"/>
</dbReference>